<dbReference type="PRINTS" id="PR01217">
    <property type="entry name" value="PRICHEXTENSN"/>
</dbReference>
<dbReference type="OrthoDB" id="9990982at2759"/>
<feature type="disulfide bond" evidence="2">
    <location>
        <begin position="509"/>
        <end position="524"/>
    </location>
</feature>
<reference evidence="4 5" key="2">
    <citation type="submission" date="2019-01" db="EMBL/GenBank/DDBJ databases">
        <title>The decoding of complex shrimp genome reveals the adaptation for benthos swimmer, frequently molting mechanism and breeding impact on genome.</title>
        <authorList>
            <person name="Sun Y."/>
            <person name="Gao Y."/>
            <person name="Yu Y."/>
        </authorList>
    </citation>
    <scope>NUCLEOTIDE SEQUENCE [LARGE SCALE GENOMIC DNA]</scope>
    <source>
        <tissue evidence="4">Muscle</tissue>
    </source>
</reference>
<protein>
    <submittedName>
        <fullName evidence="4">Uncharacterized protein</fullName>
    </submittedName>
</protein>
<dbReference type="EMBL" id="QCYY01001738">
    <property type="protein sequence ID" value="ROT75741.1"/>
    <property type="molecule type" value="Genomic_DNA"/>
</dbReference>
<name>A0A3R7SUJ4_PENVA</name>
<sequence>MRDNALIKVTPPNTPPFTQSPFPPSSHPPNPLPSHPPNPPPQHPQPLPPPCQHPPQHPQTPPAPTPQSAPPHPPPPAVNGGLECGLRERQKSRAGVDVGPVMAMGCAGRRAWVGGGGLGGRRIGWRCAAPPEHRADGAAPEGRTERRGSRMFLGRGRRPHLLPLAQEPPVGHGSLGYAYRGYRQLLLALHTIEKQHAGTYFCEASNEAGVHSSYIQVIVESPDTIRLPASELPHTDEILSDIATSFSDVLAEGECKCDTIFLLHASTEAPADTVAAQANLIHTIGSTIISDTMRVGLAMYSDHVTQKLSLGMGIHHCALRDAFKDLSHPRFPTRLEPVLRETFKKFKKSKAPCKVLFLPIFGSAGKDGADITAAKQLHKLGVKIFILEVTPEPIEGINEMASKRGDGRPYHWHIPLHIWPTIVIYMKYMTEEIEGCMVEVQDIPGECVGTGQPCTTDNMCRGSGYGCFDGVCKPLECNVDTSVAGCCANPGQYWCGDVTRHCTSMSSICDGRVQCMNGADEDRCWSNPCPDDKVARCQKVARFV</sequence>
<proteinExistence type="predicted"/>
<dbReference type="InterPro" id="IPR002172">
    <property type="entry name" value="LDrepeatLR_classA_rpt"/>
</dbReference>
<dbReference type="CDD" id="cd00112">
    <property type="entry name" value="LDLa"/>
    <property type="match status" value="1"/>
</dbReference>
<dbReference type="GO" id="GO:0032991">
    <property type="term" value="C:protein-containing complex"/>
    <property type="evidence" value="ECO:0007669"/>
    <property type="project" value="UniProtKB-ARBA"/>
</dbReference>
<dbReference type="SUPFAM" id="SSF48726">
    <property type="entry name" value="Immunoglobulin"/>
    <property type="match status" value="1"/>
</dbReference>
<reference evidence="4 5" key="1">
    <citation type="submission" date="2018-04" db="EMBL/GenBank/DDBJ databases">
        <authorList>
            <person name="Zhang X."/>
            <person name="Yuan J."/>
            <person name="Li F."/>
            <person name="Xiang J."/>
        </authorList>
    </citation>
    <scope>NUCLEOTIDE SEQUENCE [LARGE SCALE GENOMIC DNA]</scope>
    <source>
        <tissue evidence="4">Muscle</tissue>
    </source>
</reference>
<evidence type="ECO:0000256" key="3">
    <source>
        <dbReference type="SAM" id="MobiDB-lite"/>
    </source>
</evidence>
<dbReference type="PROSITE" id="PS50068">
    <property type="entry name" value="LDLRA_2"/>
    <property type="match status" value="1"/>
</dbReference>
<comment type="caution">
    <text evidence="2">Lacks conserved residue(s) required for the propagation of feature annotation.</text>
</comment>
<keyword evidence="5" id="KW-1185">Reference proteome</keyword>
<dbReference type="Proteomes" id="UP000283509">
    <property type="component" value="Unassembled WGS sequence"/>
</dbReference>
<gene>
    <name evidence="4" type="ORF">C7M84_005720</name>
</gene>
<feature type="compositionally biased region" description="Pro residues" evidence="3">
    <location>
        <begin position="21"/>
        <end position="77"/>
    </location>
</feature>
<keyword evidence="1 2" id="KW-1015">Disulfide bond</keyword>
<dbReference type="Gene3D" id="2.60.40.10">
    <property type="entry name" value="Immunoglobulins"/>
    <property type="match status" value="1"/>
</dbReference>
<comment type="caution">
    <text evidence="4">The sequence shown here is derived from an EMBL/GenBank/DDBJ whole genome shotgun (WGS) entry which is preliminary data.</text>
</comment>
<organism evidence="4 5">
    <name type="scientific">Penaeus vannamei</name>
    <name type="common">Whiteleg shrimp</name>
    <name type="synonym">Litopenaeus vannamei</name>
    <dbReference type="NCBI Taxonomy" id="6689"/>
    <lineage>
        <taxon>Eukaryota</taxon>
        <taxon>Metazoa</taxon>
        <taxon>Ecdysozoa</taxon>
        <taxon>Arthropoda</taxon>
        <taxon>Crustacea</taxon>
        <taxon>Multicrustacea</taxon>
        <taxon>Malacostraca</taxon>
        <taxon>Eumalacostraca</taxon>
        <taxon>Eucarida</taxon>
        <taxon>Decapoda</taxon>
        <taxon>Dendrobranchiata</taxon>
        <taxon>Penaeoidea</taxon>
        <taxon>Penaeidae</taxon>
        <taxon>Penaeus</taxon>
    </lineage>
</organism>
<evidence type="ECO:0000256" key="2">
    <source>
        <dbReference type="PROSITE-ProRule" id="PRU00124"/>
    </source>
</evidence>
<evidence type="ECO:0000256" key="1">
    <source>
        <dbReference type="ARBA" id="ARBA00023157"/>
    </source>
</evidence>
<dbReference type="Gene3D" id="3.40.50.410">
    <property type="entry name" value="von Willebrand factor, type A domain"/>
    <property type="match status" value="1"/>
</dbReference>
<evidence type="ECO:0000313" key="4">
    <source>
        <dbReference type="EMBL" id="ROT75741.1"/>
    </source>
</evidence>
<accession>A0A3R7SUJ4</accession>
<dbReference type="InterPro" id="IPR036179">
    <property type="entry name" value="Ig-like_dom_sf"/>
</dbReference>
<dbReference type="InterPro" id="IPR013783">
    <property type="entry name" value="Ig-like_fold"/>
</dbReference>
<dbReference type="AlphaFoldDB" id="A0A3R7SUJ4"/>
<feature type="region of interest" description="Disordered" evidence="3">
    <location>
        <begin position="1"/>
        <end position="83"/>
    </location>
</feature>
<evidence type="ECO:0000313" key="5">
    <source>
        <dbReference type="Proteomes" id="UP000283509"/>
    </source>
</evidence>
<dbReference type="SUPFAM" id="SSF53300">
    <property type="entry name" value="vWA-like"/>
    <property type="match status" value="1"/>
</dbReference>
<dbReference type="InterPro" id="IPR036465">
    <property type="entry name" value="vWFA_dom_sf"/>
</dbReference>